<evidence type="ECO:0000313" key="9">
    <source>
        <dbReference type="Proteomes" id="UP000095038"/>
    </source>
</evidence>
<keyword evidence="9" id="KW-1185">Reference proteome</keyword>
<dbReference type="RefSeq" id="XP_020046797.1">
    <property type="nucleotide sequence ID" value="XM_020193483.1"/>
</dbReference>
<feature type="domain" description="EF-hand" evidence="7">
    <location>
        <begin position="196"/>
        <end position="231"/>
    </location>
</feature>
<evidence type="ECO:0000256" key="6">
    <source>
        <dbReference type="SAM" id="MobiDB-lite"/>
    </source>
</evidence>
<organism evidence="8 9">
    <name type="scientific">Ascoidea rubescens DSM 1968</name>
    <dbReference type="NCBI Taxonomy" id="1344418"/>
    <lineage>
        <taxon>Eukaryota</taxon>
        <taxon>Fungi</taxon>
        <taxon>Dikarya</taxon>
        <taxon>Ascomycota</taxon>
        <taxon>Saccharomycotina</taxon>
        <taxon>Saccharomycetes</taxon>
        <taxon>Ascoideaceae</taxon>
        <taxon>Ascoidea</taxon>
    </lineage>
</organism>
<dbReference type="GO" id="GO:0048306">
    <property type="term" value="F:calcium-dependent protein binding"/>
    <property type="evidence" value="ECO:0007669"/>
    <property type="project" value="UniProtKB-ARBA"/>
</dbReference>
<dbReference type="OrthoDB" id="186625at2759"/>
<dbReference type="GO" id="GO:0005509">
    <property type="term" value="F:calcium ion binding"/>
    <property type="evidence" value="ECO:0007669"/>
    <property type="project" value="InterPro"/>
</dbReference>
<dbReference type="InterPro" id="IPR018247">
    <property type="entry name" value="EF_Hand_1_Ca_BS"/>
</dbReference>
<feature type="region of interest" description="Disordered" evidence="6">
    <location>
        <begin position="1"/>
        <end position="21"/>
    </location>
</feature>
<protein>
    <submittedName>
        <fullName evidence="8">EF-hand</fullName>
    </submittedName>
</protein>
<dbReference type="AlphaFoldDB" id="A0A1D2VG45"/>
<dbReference type="PANTHER" id="PTHR46212">
    <property type="entry name" value="PEFLIN"/>
    <property type="match status" value="1"/>
</dbReference>
<evidence type="ECO:0000313" key="8">
    <source>
        <dbReference type="EMBL" id="ODV60490.1"/>
    </source>
</evidence>
<dbReference type="InParanoid" id="A0A1D2VG45"/>
<dbReference type="InterPro" id="IPR011992">
    <property type="entry name" value="EF-hand-dom_pair"/>
</dbReference>
<name>A0A1D2VG45_9ASCO</name>
<dbReference type="Gene3D" id="1.10.238.10">
    <property type="entry name" value="EF-hand"/>
    <property type="match status" value="2"/>
</dbReference>
<dbReference type="InterPro" id="IPR002048">
    <property type="entry name" value="EF_hand_dom"/>
</dbReference>
<evidence type="ECO:0000256" key="3">
    <source>
        <dbReference type="ARBA" id="ARBA00022723"/>
    </source>
</evidence>
<dbReference type="Pfam" id="PF13499">
    <property type="entry name" value="EF-hand_7"/>
    <property type="match status" value="1"/>
</dbReference>
<dbReference type="SMART" id="SM00054">
    <property type="entry name" value="EFh"/>
    <property type="match status" value="3"/>
</dbReference>
<dbReference type="EMBL" id="KV454482">
    <property type="protein sequence ID" value="ODV60490.1"/>
    <property type="molecule type" value="Genomic_DNA"/>
</dbReference>
<keyword evidence="4" id="KW-0677">Repeat</keyword>
<proteinExistence type="predicted"/>
<dbReference type="InterPro" id="IPR051426">
    <property type="entry name" value="Peflin/Sorcin_CaBP"/>
</dbReference>
<accession>A0A1D2VG45</accession>
<evidence type="ECO:0000256" key="4">
    <source>
        <dbReference type="ARBA" id="ARBA00022737"/>
    </source>
</evidence>
<comment type="subcellular location">
    <subcellularLocation>
        <location evidence="1">Cytoplasm</location>
    </subcellularLocation>
</comment>
<keyword evidence="2" id="KW-0963">Cytoplasm</keyword>
<feature type="domain" description="EF-hand" evidence="7">
    <location>
        <begin position="133"/>
        <end position="164"/>
    </location>
</feature>
<evidence type="ECO:0000259" key="7">
    <source>
        <dbReference type="PROSITE" id="PS50222"/>
    </source>
</evidence>
<evidence type="ECO:0000256" key="2">
    <source>
        <dbReference type="ARBA" id="ARBA00022490"/>
    </source>
</evidence>
<dbReference type="GeneID" id="30967119"/>
<dbReference type="STRING" id="1344418.A0A1D2VG45"/>
<reference evidence="9" key="1">
    <citation type="submission" date="2016-05" db="EMBL/GenBank/DDBJ databases">
        <title>Comparative genomics of biotechnologically important yeasts.</title>
        <authorList>
            <consortium name="DOE Joint Genome Institute"/>
            <person name="Riley R."/>
            <person name="Haridas S."/>
            <person name="Wolfe K.H."/>
            <person name="Lopes M.R."/>
            <person name="Hittinger C.T."/>
            <person name="Goker M."/>
            <person name="Salamov A."/>
            <person name="Wisecaver J."/>
            <person name="Long T.M."/>
            <person name="Aerts A.L."/>
            <person name="Barry K."/>
            <person name="Choi C."/>
            <person name="Clum A."/>
            <person name="Coughlan A.Y."/>
            <person name="Deshpande S."/>
            <person name="Douglass A.P."/>
            <person name="Hanson S.J."/>
            <person name="Klenk H.-P."/>
            <person name="Labutti K."/>
            <person name="Lapidus A."/>
            <person name="Lindquist E."/>
            <person name="Lipzen A."/>
            <person name="Meier-Kolthoff J.P."/>
            <person name="Ohm R.A."/>
            <person name="Otillar R.P."/>
            <person name="Pangilinan J."/>
            <person name="Peng Y."/>
            <person name="Rokas A."/>
            <person name="Rosa C.A."/>
            <person name="Scheuner C."/>
            <person name="Sibirny A.A."/>
            <person name="Slot J.C."/>
            <person name="Stielow J.B."/>
            <person name="Sun H."/>
            <person name="Kurtzman C.P."/>
            <person name="Blackwell M."/>
            <person name="Grigoriev I.V."/>
            <person name="Jeffries T.W."/>
        </authorList>
    </citation>
    <scope>NUCLEOTIDE SEQUENCE [LARGE SCALE GENOMIC DNA]</scope>
    <source>
        <strain evidence="9">DSM 1968</strain>
    </source>
</reference>
<dbReference type="PANTHER" id="PTHR46212:SF3">
    <property type="entry name" value="GH27120P"/>
    <property type="match status" value="1"/>
</dbReference>
<gene>
    <name evidence="8" type="ORF">ASCRUDRAFT_76469</name>
</gene>
<keyword evidence="3" id="KW-0479">Metal-binding</keyword>
<dbReference type="FunCoup" id="A0A1D2VG45">
    <property type="interactions" value="30"/>
</dbReference>
<dbReference type="PROSITE" id="PS50222">
    <property type="entry name" value="EF_HAND_2"/>
    <property type="match status" value="2"/>
</dbReference>
<evidence type="ECO:0000256" key="5">
    <source>
        <dbReference type="ARBA" id="ARBA00022837"/>
    </source>
</evidence>
<dbReference type="Proteomes" id="UP000095038">
    <property type="component" value="Unassembled WGS sequence"/>
</dbReference>
<evidence type="ECO:0000256" key="1">
    <source>
        <dbReference type="ARBA" id="ARBA00004496"/>
    </source>
</evidence>
<keyword evidence="5" id="KW-0106">Calcium</keyword>
<dbReference type="SUPFAM" id="SSF47473">
    <property type="entry name" value="EF-hand"/>
    <property type="match status" value="1"/>
</dbReference>
<dbReference type="PROSITE" id="PS00018">
    <property type="entry name" value="EF_HAND_1"/>
    <property type="match status" value="1"/>
</dbReference>
<dbReference type="GO" id="GO:0005737">
    <property type="term" value="C:cytoplasm"/>
    <property type="evidence" value="ECO:0007669"/>
    <property type="project" value="UniProtKB-SubCell"/>
</dbReference>
<sequence length="313" mass="36811">MNRRSTYNGVPPLHDISNSGYQPQYQYQSQQQPIYYQNQSKPHNQYFHSAPGTSAQTYQEQQAYQSHPNIYGFRSVSQRPYSQPAPSGSTFVPQLFENSRGFPLWTQDVVTEIPGLMNLPQQRTGEVEEIQYKCQELFRRIDTDNSGEISQRELSEAIKNPDGTKFDNSTIRLMVKLFDRNKNNTLDFREFFFLYRYFNFWVDSFKSMDTDKSLTIDYEEFLNTLQIFQYNLSPNLSKFIFNKFSRANIQENYGLDYMISSKTPNAMKLGNYIECLIWLTKFTAFFQKFDTNNSGVATVNFEDFIIEQINMLI</sequence>